<keyword evidence="4 5" id="KW-0472">Membrane</keyword>
<evidence type="ECO:0000256" key="1">
    <source>
        <dbReference type="ARBA" id="ARBA00004141"/>
    </source>
</evidence>
<sequence length="282" mass="28965">MRLVALTVLVMMAFAANSVLNRMAVGAGEIGAMEFALVRLVAGTVTLLVLCRHRRQSIAQPARLSLLGGGSLALYMIGFSLAYRSLDAGLGALILFGVVQITMFGWGALRGAAVSSGQYLGAVVAFGGLAYVLWPAGSVQVPLIGAAFMAAAGLGWAIYSLFGRQVKTPLAATTMNFLWASVMVVPLVWLLGEAERVSVLGAGLAVAAGAVTSGLGYALWYRVLPQLQPAVAATVQLSVPVIAMMAGVVGLGEVLTLRLLIGTLVVLGGIALVIMAAPRKAG</sequence>
<feature type="transmembrane region" description="Helical" evidence="5">
    <location>
        <begin position="257"/>
        <end position="277"/>
    </location>
</feature>
<accession>A0A6A4RAU2</accession>
<dbReference type="Pfam" id="PF00892">
    <property type="entry name" value="EamA"/>
    <property type="match status" value="1"/>
</dbReference>
<evidence type="ECO:0000256" key="2">
    <source>
        <dbReference type="ARBA" id="ARBA00022692"/>
    </source>
</evidence>
<comment type="caution">
    <text evidence="7">The sequence shown here is derived from an EMBL/GenBank/DDBJ whole genome shotgun (WGS) entry which is preliminary data.</text>
</comment>
<feature type="transmembrane region" description="Helical" evidence="5">
    <location>
        <begin position="62"/>
        <end position="82"/>
    </location>
</feature>
<dbReference type="RefSeq" id="WP_158981238.1">
    <property type="nucleotide sequence ID" value="NZ_WSFO01000013.1"/>
</dbReference>
<evidence type="ECO:0000313" key="8">
    <source>
        <dbReference type="Proteomes" id="UP000441586"/>
    </source>
</evidence>
<feature type="transmembrane region" description="Helical" evidence="5">
    <location>
        <begin position="31"/>
        <end position="50"/>
    </location>
</feature>
<evidence type="ECO:0000256" key="4">
    <source>
        <dbReference type="ARBA" id="ARBA00023136"/>
    </source>
</evidence>
<dbReference type="PANTHER" id="PTHR32322:SF9">
    <property type="entry name" value="AMINO-ACID METABOLITE EFFLUX PUMP-RELATED"/>
    <property type="match status" value="1"/>
</dbReference>
<feature type="domain" description="EamA" evidence="6">
    <location>
        <begin position="144"/>
        <end position="274"/>
    </location>
</feature>
<feature type="transmembrane region" description="Helical" evidence="5">
    <location>
        <begin position="197"/>
        <end position="219"/>
    </location>
</feature>
<organism evidence="7 8">
    <name type="scientific">Parasedimentitalea maritima</name>
    <dbReference type="NCBI Taxonomy" id="2578117"/>
    <lineage>
        <taxon>Bacteria</taxon>
        <taxon>Pseudomonadati</taxon>
        <taxon>Pseudomonadota</taxon>
        <taxon>Alphaproteobacteria</taxon>
        <taxon>Rhodobacterales</taxon>
        <taxon>Paracoccaceae</taxon>
        <taxon>Parasedimentitalea</taxon>
    </lineage>
</organism>
<evidence type="ECO:0000313" key="7">
    <source>
        <dbReference type="EMBL" id="KAE9627400.1"/>
    </source>
</evidence>
<feature type="transmembrane region" description="Helical" evidence="5">
    <location>
        <begin position="169"/>
        <end position="191"/>
    </location>
</feature>
<evidence type="ECO:0000256" key="5">
    <source>
        <dbReference type="SAM" id="Phobius"/>
    </source>
</evidence>
<evidence type="ECO:0000259" key="6">
    <source>
        <dbReference type="Pfam" id="PF00892"/>
    </source>
</evidence>
<feature type="transmembrane region" description="Helical" evidence="5">
    <location>
        <begin position="119"/>
        <end position="137"/>
    </location>
</feature>
<dbReference type="EMBL" id="WSFO01000013">
    <property type="protein sequence ID" value="KAE9627400.1"/>
    <property type="molecule type" value="Genomic_DNA"/>
</dbReference>
<dbReference type="InterPro" id="IPR037185">
    <property type="entry name" value="EmrE-like"/>
</dbReference>
<keyword evidence="2 5" id="KW-0812">Transmembrane</keyword>
<dbReference type="InterPro" id="IPR050638">
    <property type="entry name" value="AA-Vitamin_Transporters"/>
</dbReference>
<dbReference type="GO" id="GO:0016020">
    <property type="term" value="C:membrane"/>
    <property type="evidence" value="ECO:0007669"/>
    <property type="project" value="UniProtKB-SubCell"/>
</dbReference>
<dbReference type="SUPFAM" id="SSF103481">
    <property type="entry name" value="Multidrug resistance efflux transporter EmrE"/>
    <property type="match status" value="2"/>
</dbReference>
<dbReference type="PANTHER" id="PTHR32322">
    <property type="entry name" value="INNER MEMBRANE TRANSPORTER"/>
    <property type="match status" value="1"/>
</dbReference>
<comment type="subcellular location">
    <subcellularLocation>
        <location evidence="1">Membrane</location>
        <topology evidence="1">Multi-pass membrane protein</topology>
    </subcellularLocation>
</comment>
<evidence type="ECO:0000256" key="3">
    <source>
        <dbReference type="ARBA" id="ARBA00022989"/>
    </source>
</evidence>
<dbReference type="Proteomes" id="UP000441586">
    <property type="component" value="Unassembled WGS sequence"/>
</dbReference>
<keyword evidence="3 5" id="KW-1133">Transmembrane helix</keyword>
<feature type="transmembrane region" description="Helical" evidence="5">
    <location>
        <begin position="88"/>
        <end position="107"/>
    </location>
</feature>
<reference evidence="7 8" key="1">
    <citation type="submission" date="2019-12" db="EMBL/GenBank/DDBJ databases">
        <authorList>
            <person name="Zhang Y.-J."/>
        </authorList>
    </citation>
    <scope>NUCLEOTIDE SEQUENCE [LARGE SCALE GENOMIC DNA]</scope>
    <source>
        <strain evidence="7 8">H18S-6</strain>
    </source>
</reference>
<gene>
    <name evidence="7" type="ORF">GP644_19735</name>
</gene>
<name>A0A6A4RAU2_9RHOB</name>
<proteinExistence type="predicted"/>
<dbReference type="InterPro" id="IPR000620">
    <property type="entry name" value="EamA_dom"/>
</dbReference>
<feature type="transmembrane region" description="Helical" evidence="5">
    <location>
        <begin position="231"/>
        <end position="251"/>
    </location>
</feature>
<protein>
    <submittedName>
        <fullName evidence="7">EamA family transporter</fullName>
    </submittedName>
</protein>
<dbReference type="AlphaFoldDB" id="A0A6A4RAU2"/>
<feature type="transmembrane region" description="Helical" evidence="5">
    <location>
        <begin position="143"/>
        <end position="162"/>
    </location>
</feature>